<gene>
    <name evidence="4" type="ORF">IV203_019106</name>
</gene>
<dbReference type="PANTHER" id="PTHR24107">
    <property type="entry name" value="YNEIN REGULATORY COMPLEX SUBUNIT 5"/>
    <property type="match status" value="1"/>
</dbReference>
<dbReference type="EMBL" id="JAGRRH010000004">
    <property type="protein sequence ID" value="KAG7370536.1"/>
    <property type="molecule type" value="Genomic_DNA"/>
</dbReference>
<evidence type="ECO:0000313" key="4">
    <source>
        <dbReference type="EMBL" id="KAG7370536.1"/>
    </source>
</evidence>
<keyword evidence="5" id="KW-1185">Reference proteome</keyword>
<protein>
    <submittedName>
        <fullName evidence="4">Leucine rich repeat LRR-containing protein</fullName>
    </submittedName>
</protein>
<organism evidence="4 5">
    <name type="scientific">Nitzschia inconspicua</name>
    <dbReference type="NCBI Taxonomy" id="303405"/>
    <lineage>
        <taxon>Eukaryota</taxon>
        <taxon>Sar</taxon>
        <taxon>Stramenopiles</taxon>
        <taxon>Ochrophyta</taxon>
        <taxon>Bacillariophyta</taxon>
        <taxon>Bacillariophyceae</taxon>
        <taxon>Bacillariophycidae</taxon>
        <taxon>Bacillariales</taxon>
        <taxon>Bacillariaceae</taxon>
        <taxon>Nitzschia</taxon>
    </lineage>
</organism>
<accession>A0A9K3M0E3</accession>
<sequence>MPLLSFTRRLEHWEIVGRLRQESHELTATSFAFFDIEFDLEIATELVQVFRNSAKNGRMLIELGLYFCPGNQFIDHVLQVAVDLDIFWHFHIKGKHPVSDTTIIQRMQQQTIEENAQDGQENSNFSSSWPSLRPFGLPLQFCRNLRRLQLSCLTLSRDDMQLLRKGLAGTRNDGDNNTNQMKGTFPRRCKIPSSYWTTWQRRLIKLSISNSVLKDGAVEVLGAALHDNRSLQDMALVSCGLGDQDIETIIRSLYHHASLSTLRLYGNKCHRRGSHAIVFWLSQDDCTLASLQISHQNRPTNRNRQTNGLTETNVATTAQQQSINKLQLEHFVQAWYQLRVPSTPSLTMVNNRSLRQLRLNGNNLSDEDMQFIGPLLSCLTMLEELDLDSNNITDEGLLHFASHDVTSNLQLLRLSGNPLTTAASLSLLTILRKHPRLGSVTSNDFWKKHRCMPRIRHFLDINGAGRILLQRHSGSGQPIKNHGRTVPSPNQPYVPLSLWPVVLARVNRGIPMSHLNFGCKDDARAANGAYFLLRHGPALMEQNCCDIKQETAVGLKRCARTNNVSSSGKYQRVS</sequence>
<name>A0A9K3M0E3_9STRA</name>
<dbReference type="Pfam" id="PF13516">
    <property type="entry name" value="LRR_6"/>
    <property type="match status" value="2"/>
</dbReference>
<comment type="caution">
    <text evidence="4">The sequence shown here is derived from an EMBL/GenBank/DDBJ whole genome shotgun (WGS) entry which is preliminary data.</text>
</comment>
<reference evidence="4" key="2">
    <citation type="submission" date="2021-04" db="EMBL/GenBank/DDBJ databases">
        <authorList>
            <person name="Podell S."/>
        </authorList>
    </citation>
    <scope>NUCLEOTIDE SEQUENCE</scope>
    <source>
        <strain evidence="4">Hildebrandi</strain>
    </source>
</reference>
<evidence type="ECO:0000256" key="2">
    <source>
        <dbReference type="ARBA" id="ARBA00022490"/>
    </source>
</evidence>
<dbReference type="GO" id="GO:0005856">
    <property type="term" value="C:cytoskeleton"/>
    <property type="evidence" value="ECO:0007669"/>
    <property type="project" value="UniProtKB-SubCell"/>
</dbReference>
<keyword evidence="2" id="KW-0963">Cytoplasm</keyword>
<dbReference type="InterPro" id="IPR001611">
    <property type="entry name" value="Leu-rich_rpt"/>
</dbReference>
<evidence type="ECO:0000313" key="5">
    <source>
        <dbReference type="Proteomes" id="UP000693970"/>
    </source>
</evidence>
<reference evidence="4" key="1">
    <citation type="journal article" date="2021" name="Sci. Rep.">
        <title>Diploid genomic architecture of Nitzschia inconspicua, an elite biomass production diatom.</title>
        <authorList>
            <person name="Oliver A."/>
            <person name="Podell S."/>
            <person name="Pinowska A."/>
            <person name="Traller J.C."/>
            <person name="Smith S.R."/>
            <person name="McClure R."/>
            <person name="Beliaev A."/>
            <person name="Bohutskyi P."/>
            <person name="Hill E.A."/>
            <person name="Rabines A."/>
            <person name="Zheng H."/>
            <person name="Allen L.Z."/>
            <person name="Kuo A."/>
            <person name="Grigoriev I.V."/>
            <person name="Allen A.E."/>
            <person name="Hazlebeck D."/>
            <person name="Allen E.E."/>
        </authorList>
    </citation>
    <scope>NUCLEOTIDE SEQUENCE</scope>
    <source>
        <strain evidence="4">Hildebrandi</strain>
    </source>
</reference>
<proteinExistence type="predicted"/>
<comment type="subcellular location">
    <subcellularLocation>
        <location evidence="1">Cytoplasm</location>
        <location evidence="1">Cytoskeleton</location>
    </subcellularLocation>
</comment>
<dbReference type="SMART" id="SM00368">
    <property type="entry name" value="LRR_RI"/>
    <property type="match status" value="6"/>
</dbReference>
<evidence type="ECO:0000256" key="3">
    <source>
        <dbReference type="ARBA" id="ARBA00023212"/>
    </source>
</evidence>
<evidence type="ECO:0000256" key="1">
    <source>
        <dbReference type="ARBA" id="ARBA00004245"/>
    </source>
</evidence>
<keyword evidence="3" id="KW-0206">Cytoskeleton</keyword>
<dbReference type="AlphaFoldDB" id="A0A9K3M0E3"/>
<dbReference type="OrthoDB" id="56990at2759"/>
<dbReference type="Proteomes" id="UP000693970">
    <property type="component" value="Unassembled WGS sequence"/>
</dbReference>
<dbReference type="PROSITE" id="PS51450">
    <property type="entry name" value="LRR"/>
    <property type="match status" value="1"/>
</dbReference>
<dbReference type="InterPro" id="IPR052410">
    <property type="entry name" value="DRC5"/>
</dbReference>